<dbReference type="AlphaFoldDB" id="A0A8J4UZA1"/>
<name>A0A8J4UZA1_9MYCE</name>
<keyword evidence="3" id="KW-1185">Reference proteome</keyword>
<sequence length="66" mass="6879">MLINNIGKLGKPMGSISQSNISTLTINHQGEMGANQNTFIQFILLGLAAAGAGAIFGAGSKYIKRE</sequence>
<dbReference type="EMBL" id="AJWJ01000253">
    <property type="protein sequence ID" value="KAF2072718.1"/>
    <property type="molecule type" value="Genomic_DNA"/>
</dbReference>
<gene>
    <name evidence="2" type="ORF">CYY_005959</name>
</gene>
<organism evidence="2 3">
    <name type="scientific">Polysphondylium violaceum</name>
    <dbReference type="NCBI Taxonomy" id="133409"/>
    <lineage>
        <taxon>Eukaryota</taxon>
        <taxon>Amoebozoa</taxon>
        <taxon>Evosea</taxon>
        <taxon>Eumycetozoa</taxon>
        <taxon>Dictyostelia</taxon>
        <taxon>Dictyosteliales</taxon>
        <taxon>Dictyosteliaceae</taxon>
        <taxon>Polysphondylium</taxon>
    </lineage>
</organism>
<protein>
    <submittedName>
        <fullName evidence="2">Uncharacterized protein</fullName>
    </submittedName>
</protein>
<comment type="caution">
    <text evidence="2">The sequence shown here is derived from an EMBL/GenBank/DDBJ whole genome shotgun (WGS) entry which is preliminary data.</text>
</comment>
<dbReference type="Proteomes" id="UP000695562">
    <property type="component" value="Unassembled WGS sequence"/>
</dbReference>
<accession>A0A8J4UZA1</accession>
<evidence type="ECO:0000313" key="3">
    <source>
        <dbReference type="Proteomes" id="UP000695562"/>
    </source>
</evidence>
<keyword evidence="1" id="KW-0472">Membrane</keyword>
<keyword evidence="1" id="KW-1133">Transmembrane helix</keyword>
<keyword evidence="1" id="KW-0812">Transmembrane</keyword>
<evidence type="ECO:0000256" key="1">
    <source>
        <dbReference type="SAM" id="Phobius"/>
    </source>
</evidence>
<proteinExistence type="predicted"/>
<reference evidence="2" key="1">
    <citation type="submission" date="2020-01" db="EMBL/GenBank/DDBJ databases">
        <title>Development of genomics and gene disruption for Polysphondylium violaceum indicates a role for the polyketide synthase stlB in stalk morphogenesis.</title>
        <authorList>
            <person name="Narita B."/>
            <person name="Kawabe Y."/>
            <person name="Kin K."/>
            <person name="Saito T."/>
            <person name="Gibbs R."/>
            <person name="Kuspa A."/>
            <person name="Muzny D."/>
            <person name="Queller D."/>
            <person name="Richards S."/>
            <person name="Strassman J."/>
            <person name="Sucgang R."/>
            <person name="Worley K."/>
            <person name="Schaap P."/>
        </authorList>
    </citation>
    <scope>NUCLEOTIDE SEQUENCE</scope>
    <source>
        <strain evidence="2">QSvi11</strain>
    </source>
</reference>
<feature type="transmembrane region" description="Helical" evidence="1">
    <location>
        <begin position="39"/>
        <end position="59"/>
    </location>
</feature>
<evidence type="ECO:0000313" key="2">
    <source>
        <dbReference type="EMBL" id="KAF2072718.1"/>
    </source>
</evidence>